<reference evidence="2" key="1">
    <citation type="submission" date="2021-02" db="EMBL/GenBank/DDBJ databases">
        <authorList>
            <person name="Nowell W R."/>
        </authorList>
    </citation>
    <scope>NUCLEOTIDE SEQUENCE</scope>
</reference>
<accession>A0A814MCU9</accession>
<dbReference type="InterPro" id="IPR022099">
    <property type="entry name" value="DUF3638"/>
</dbReference>
<name>A0A814MCU9_9BILA</name>
<organism evidence="2 3">
    <name type="scientific">Rotaria sordida</name>
    <dbReference type="NCBI Taxonomy" id="392033"/>
    <lineage>
        <taxon>Eukaryota</taxon>
        <taxon>Metazoa</taxon>
        <taxon>Spiralia</taxon>
        <taxon>Gnathifera</taxon>
        <taxon>Rotifera</taxon>
        <taxon>Eurotatoria</taxon>
        <taxon>Bdelloidea</taxon>
        <taxon>Philodinida</taxon>
        <taxon>Philodinidae</taxon>
        <taxon>Rotaria</taxon>
    </lineage>
</organism>
<dbReference type="SUPFAM" id="SSF52047">
    <property type="entry name" value="RNI-like"/>
    <property type="match status" value="1"/>
</dbReference>
<dbReference type="EMBL" id="CAJNOT010000773">
    <property type="protein sequence ID" value="CAF1077625.1"/>
    <property type="molecule type" value="Genomic_DNA"/>
</dbReference>
<dbReference type="AlphaFoldDB" id="A0A814MCU9"/>
<proteinExistence type="predicted"/>
<dbReference type="Proteomes" id="UP000663864">
    <property type="component" value="Unassembled WGS sequence"/>
</dbReference>
<evidence type="ECO:0000259" key="1">
    <source>
        <dbReference type="Pfam" id="PF12340"/>
    </source>
</evidence>
<evidence type="ECO:0000313" key="2">
    <source>
        <dbReference type="EMBL" id="CAF1077625.1"/>
    </source>
</evidence>
<evidence type="ECO:0000313" key="3">
    <source>
        <dbReference type="Proteomes" id="UP000663864"/>
    </source>
</evidence>
<comment type="caution">
    <text evidence="2">The sequence shown here is derived from an EMBL/GenBank/DDBJ whole genome shotgun (WGS) entry which is preliminary data.</text>
</comment>
<gene>
    <name evidence="2" type="ORF">ZHD862_LOCUS16413</name>
</gene>
<feature type="domain" description="DUF3638" evidence="1">
    <location>
        <begin position="533"/>
        <end position="612"/>
    </location>
</feature>
<sequence length="686" mass="80817">MNFELLPNEIILDSFEYLSLIHLYQSFFALNSRFNRLLCQQFQTFHHDLRLASKTNFHRVCQNYVLPVIDRIISLYLSNDDNTPQQIEHFLSHNYQLRKFICLKSISLSCLRSQRTLDQIMVQCSYLPCLTHLTLTDSHVSMTENDAQRLFDQIWSLSQLTYCYLDNCFVNENYFPNPTVISTSLRHLNIRNMTCFLSTLTRLCQCTLDLQYLSIMFYDDSDQLNSLLPILSITRLNICFESSIIILQHLLQNMPNLYHLTVETYDFLLNGNQWKEMINKYLLKLKILQFKTRPVAIGEYGEIQFNEILDSFRTKFWIDEHQWFVQCHLLRQDKPDTRYYIYVFTLPYAFKDFSDVTNCILSKSTRPYDNEYLTCDRVINLHYKSSHFTVSILSHVRFCNIQSLSLSLPFHDLFLSVVCRLDRLISLTVSIGKNGNLSNIQSQLRLLLDRAVRLHSLRCFYWPLSNRQLLLMEITSTSVRRLDLQGYICDFDEEQCIQLSHSPLGIQCETLLIKVKNRRNILNLVNNMSNLQALNVQCLDDNWTDENDLTSSIDDELVEWLRQQLPSTYEILHAKYQLIYTVGSQQQVDESAEHWKTIQKILELLAKHSTDISKYFSEKVCYKSSERSSAFPQFRLQLTNDTQLLLPAHICQYDLSELQKIDAIVVNNLLKSENENYQFLPINVTY</sequence>
<dbReference type="Pfam" id="PF12340">
    <property type="entry name" value="DUF3638"/>
    <property type="match status" value="1"/>
</dbReference>
<protein>
    <recommendedName>
        <fullName evidence="1">DUF3638 domain-containing protein</fullName>
    </recommendedName>
</protein>